<proteinExistence type="predicted"/>
<dbReference type="InterPro" id="IPR025245">
    <property type="entry name" value="DUF4197"/>
</dbReference>
<comment type="caution">
    <text evidence="2">The sequence shown here is derived from an EMBL/GenBank/DDBJ whole genome shotgun (WGS) entry which is preliminary data.</text>
</comment>
<evidence type="ECO:0000313" key="2">
    <source>
        <dbReference type="EMBL" id="MBO1927379.1"/>
    </source>
</evidence>
<evidence type="ECO:0000313" key="3">
    <source>
        <dbReference type="Proteomes" id="UP000664835"/>
    </source>
</evidence>
<gene>
    <name evidence="2" type="ORF">J3998_07280</name>
</gene>
<dbReference type="RefSeq" id="WP_208149337.1">
    <property type="nucleotide sequence ID" value="NZ_JAGETV010000010.1"/>
</dbReference>
<accession>A0ABS3Q4Y8</accession>
<feature type="chain" id="PRO_5046543470" evidence="1">
    <location>
        <begin position="24"/>
        <end position="253"/>
    </location>
</feature>
<dbReference type="Proteomes" id="UP000664835">
    <property type="component" value="Unassembled WGS sequence"/>
</dbReference>
<protein>
    <submittedName>
        <fullName evidence="2">DUF4197 domain-containing protein</fullName>
    </submittedName>
</protein>
<evidence type="ECO:0000256" key="1">
    <source>
        <dbReference type="SAM" id="SignalP"/>
    </source>
</evidence>
<dbReference type="EMBL" id="JAGETV010000010">
    <property type="protein sequence ID" value="MBO1927379.1"/>
    <property type="molecule type" value="Genomic_DNA"/>
</dbReference>
<dbReference type="Pfam" id="PF13852">
    <property type="entry name" value="DUF4197"/>
    <property type="match status" value="1"/>
</dbReference>
<feature type="signal peptide" evidence="1">
    <location>
        <begin position="1"/>
        <end position="23"/>
    </location>
</feature>
<keyword evidence="3" id="KW-1185">Reference proteome</keyword>
<name>A0ABS3Q4Y8_9GAMM</name>
<keyword evidence="1" id="KW-0732">Signal</keyword>
<sequence length="253" mass="28601">MKKTLLMTLSLCALLLSSQSAYANWWEKGVEMYKEMQTTQTNNTNTDSSASSQFSVEELQKAFRQALNIGAENVISQLGVENGFNLDPKAHIKLPTSLQKVHSLLDRFSYGQLTDDLELKLNQAAEEATPQAKQLFVDAIKEMSFDDVRKIYQGADDSATQYLKSKTADKIRTQMGPIVTAKLQEVGALQLYENVREQYMSYPLVPNLNADLQSHVLDSGIDSIFYYLAEQEKAIRENPEKQTTELLKKVFQQ</sequence>
<reference evidence="2 3" key="1">
    <citation type="submission" date="2021-03" db="EMBL/GenBank/DDBJ databases">
        <title>Thiomicrorhabdus sp.nov.,novel sulfur-oxidizing bacteria isolated from coastal sediment.</title>
        <authorList>
            <person name="Liu X."/>
        </authorList>
    </citation>
    <scope>NUCLEOTIDE SEQUENCE [LARGE SCALE GENOMIC DNA]</scope>
    <source>
        <strain evidence="2 3">6S2-11</strain>
    </source>
</reference>
<organism evidence="2 3">
    <name type="scientific">Thiomicrorhabdus marina</name>
    <dbReference type="NCBI Taxonomy" id="2818442"/>
    <lineage>
        <taxon>Bacteria</taxon>
        <taxon>Pseudomonadati</taxon>
        <taxon>Pseudomonadota</taxon>
        <taxon>Gammaproteobacteria</taxon>
        <taxon>Thiotrichales</taxon>
        <taxon>Piscirickettsiaceae</taxon>
        <taxon>Thiomicrorhabdus</taxon>
    </lineage>
</organism>